<dbReference type="InterPro" id="IPR014043">
    <property type="entry name" value="Acyl_transferase_dom"/>
</dbReference>
<accession>A0A7H8R300</accession>
<dbReference type="KEGG" id="trg:TRUGW13939_07910"/>
<feature type="domain" description="PKS/mFAS DH" evidence="10">
    <location>
        <begin position="948"/>
        <end position="1262"/>
    </location>
</feature>
<dbReference type="InterPro" id="IPR014030">
    <property type="entry name" value="Ketoacyl_synth_N"/>
</dbReference>
<dbReference type="SUPFAM" id="SSF55048">
    <property type="entry name" value="Probable ACP-binding domain of malonyl-CoA ACP transacylase"/>
    <property type="match status" value="1"/>
</dbReference>
<dbReference type="GO" id="GO:0004315">
    <property type="term" value="F:3-oxoacyl-[acyl-carrier-protein] synthase activity"/>
    <property type="evidence" value="ECO:0007669"/>
    <property type="project" value="InterPro"/>
</dbReference>
<dbReference type="SMART" id="SM00826">
    <property type="entry name" value="PKS_DH"/>
    <property type="match status" value="1"/>
</dbReference>
<dbReference type="GO" id="GO:0006633">
    <property type="term" value="P:fatty acid biosynthetic process"/>
    <property type="evidence" value="ECO:0007669"/>
    <property type="project" value="InterPro"/>
</dbReference>
<evidence type="ECO:0000256" key="1">
    <source>
        <dbReference type="ARBA" id="ARBA00022450"/>
    </source>
</evidence>
<reference evidence="12" key="1">
    <citation type="submission" date="2020-06" db="EMBL/GenBank/DDBJ databases">
        <title>A chromosome-scale genome assembly of Talaromyces rugulosus W13939.</title>
        <authorList>
            <person name="Wang B."/>
            <person name="Guo L."/>
            <person name="Ye K."/>
            <person name="Wang L."/>
        </authorList>
    </citation>
    <scope>NUCLEOTIDE SEQUENCE [LARGE SCALE GENOMIC DNA]</scope>
    <source>
        <strain evidence="12">W13939</strain>
    </source>
</reference>
<evidence type="ECO:0000256" key="5">
    <source>
        <dbReference type="ARBA" id="ARBA00023002"/>
    </source>
</evidence>
<feature type="region of interest" description="C-terminal hotdog fold" evidence="8">
    <location>
        <begin position="1102"/>
        <end position="1262"/>
    </location>
</feature>
<evidence type="ECO:0000256" key="3">
    <source>
        <dbReference type="ARBA" id="ARBA00022679"/>
    </source>
</evidence>
<keyword evidence="7" id="KW-0012">Acyltransferase</keyword>
<dbReference type="PANTHER" id="PTHR43775:SF50">
    <property type="entry name" value="HIGHLY REDUCING POLYKETIDE SYNTHASE SRDA"/>
    <property type="match status" value="1"/>
</dbReference>
<dbReference type="RefSeq" id="XP_035346940.1">
    <property type="nucleotide sequence ID" value="XM_035491047.1"/>
</dbReference>
<dbReference type="InterPro" id="IPR013968">
    <property type="entry name" value="PKS_KR"/>
</dbReference>
<dbReference type="SMART" id="SM00822">
    <property type="entry name" value="PKS_KR"/>
    <property type="match status" value="1"/>
</dbReference>
<dbReference type="PROSITE" id="PS52019">
    <property type="entry name" value="PKS_MFAS_DH"/>
    <property type="match status" value="1"/>
</dbReference>
<dbReference type="SUPFAM" id="SSF47336">
    <property type="entry name" value="ACP-like"/>
    <property type="match status" value="1"/>
</dbReference>
<dbReference type="CDD" id="cd05195">
    <property type="entry name" value="enoyl_red"/>
    <property type="match status" value="1"/>
</dbReference>
<dbReference type="InterPro" id="IPR036291">
    <property type="entry name" value="NAD(P)-bd_dom_sf"/>
</dbReference>
<sequence>MHETGTQRHPIAIVGIGCRLPGEVSTPSQLWELLLEGKSGHGPIPSSRFNADGFIHLNPDRPGSIHSKGGYFIRSDIRAFENTFFGINNLEASSMDPQQRKLLEVVYESFESSGSRLEDISGSNTGVFVGNFTNDYMVMQYKDPEYFGRYSATGASPTVLSNRITHCFDLRGPSVVLDTACSSSLYALHSACLSLDAHDCNAAVVASANLIQSAEQQMIAVKAGILSPEGICHSFDEAANGYGRAEGVSSLYLKRLDDAIADGDPIRAVIRGTAVNGNGKTPGIVQPSVKGQEAVMRTAYRRAGLQPDETSYVELHGTGTKVGDPIEVEAVSRVFQNRSGAPIFVGGVKPALGHSEGASGISSIIKMVLALENGVIPATIGVEKVNPSIKLDEWNVDIVRENRAWPPSAVRRVGVNSFGFGGANGHVIIEAAPRNDNLVHQKGHTNGVCRIGKLTDELHENGHGENLDPVGITLFSAATEDSLLKQFNNIGRYLTDNGSLVNIKDLEYTLNCRRSRLATRGFLVAPNSSFQNDLGLLSPAIQADKAYEALGLTFVYTGQGAQWPGIACELIHRFPSFQKSIRYYDACLQALDEAIRPSWTIEETILNKDANKIHLSDRSQPVCTAVQLALTNLLRDWNIKPQTVLGHSSGEIAAAYAGDFISARQAILCSYLRGLSVSLSKEQGGMLATGLNRHQAQDAIDELGLKTAITVACINSPGSTTLSGDSTAIDKLLSVFQERGTFARKLRTGDKAYHSHHMHAVGPVYEELLQRVWHDSEINGKANGHSASTIRMISSVTKTNVAATDVATPHYWRINLESPVEFEAALSLALENGPTHFIELGPHSALELPIKETVNKVNGTSEGHLYHSALSRGKDSSVSVLSLVGSLFLHRHDEISFQAILESGSDSSHRPVQVIYDLPAYPWDYGSSCPWSEPRTVTEFRNRKYPRHDLLGSQLPGASKANTTWRNILNVEEISWLKDHRLGPSIVFPAAAYIAMATEAVCQVNDIPLHECPGVTLKNVCFLKAMDFHIEQRPQIEIFTELEPLRLSNTTLSAKWWRFSVSSISRDQSQSTTHAVCLVSISSGAEVRTSTQRRINLDRSLMEQQATHVWYNKFTQEGLNWGPQFAVMKDIFCDSARKSYVATATTHLVREEDVFPQGDGHLKYIVHPINIDALLQTAFVATTRGWARDLRATVPVSIETVQISSPADLDMSIAQSWFIDSNSEPVGFGTVKIDAEMINESENVLVSMKNVRAIRFQGNARTETPKANTPLVRVAWKPDVTVLAAGPNTGFSRYLDWFTNTYFREGSIEESDVRLAAALDLIAFKWPNSRVLAVDCKTETISIFKNILRDGDRTRRFETFEQATVGDDGRLHSMHPDFDSNNSAVQNGVLEFPGDVRFDIAIISNTGKPVLPLVLDALAPSGYIICPQVLKQSIAQESRFEIITERTQQASAVLMGRPRPESVALTAQARQIVLVHRGQTSSSLNKRLQTALSSLFNLEVSVLGLEEVSEETIPLRAIVVSTIEATEPLLSTIREKDLERVQVLTNKASKIMWITNGNLVSGSNPDHALIRGIAGPLMLEQPALKLQILDIDDPLSDIEATAQNVTYAVKHLFSEAVHEPELAQKDGIVHALRWEPEILLNEQFDLKQNEGITEMTLRDVGRAELSIKNPGQMETIHFAIKEFQGLLAADHVEVQVKSVGMNAKDLYALGARVDTKDASCSCECSGVIVAVGESVQDVKVGDRIVAMAPGHFATYERFPEWAVCKLNDEEDFNTVSTIPIAFATVIYGLRYRASLQPGESVLIHSASGGVGIAAIQLAKNIGAEIFATVGNEAKKEYLVQTFGLDPDHIFSSRDSSFLSGVLAATGGRGVDVVLNSLVGDLLHDSFKTCAEFGRFIEIGKKDIIEHGNLDMATFGRNVSFIAFDLSALYISDRPAHHKMWHKLLKESMELVRTNVASPCTPLEVFDAANIEEAFRYFMRGTRMGKVAVSFQNNESKLAVRPDRHESKFDSNKSYLMIGCLGGLGRSLTKWMMSRGACRFVFLGRTAMDKPAARSLVENLHNSGADVEVVRGDVGVPEDVERCIQAAKSPIGGVIQGAMALRETIWTDMTEEYWHRVIRPKVQGTWNLHNSLRKDGRDTQLDFFVMTSSTAGTIGAATESNYCAANAFLDAFARYRNDLDLPAVAVGYGRIAEVGYLHEHPEIENIMERRGIQAINEDEMIQIMDLAITHQHPNKWTPRYDRLANTHLLTGIDFSGLQWQRERGFEGDIHVLSDPRASLFAAAFERNSAAASGIKSALTDSLPIDVAKALADGGVEASLLDAVRNMVGKKIANLILLPVEKLRMDQKLGDFGMDSMLAAEFRTYIFHALEVDVPFMMLLDKSTTVNSLSTLVVENLKSRQEE</sequence>
<dbReference type="Gene3D" id="3.40.366.10">
    <property type="entry name" value="Malonyl-Coenzyme A Acyl Carrier Protein, domain 2"/>
    <property type="match status" value="1"/>
</dbReference>
<dbReference type="Pfam" id="PF00109">
    <property type="entry name" value="ketoacyl-synt"/>
    <property type="match status" value="1"/>
</dbReference>
<evidence type="ECO:0000259" key="10">
    <source>
        <dbReference type="PROSITE" id="PS52019"/>
    </source>
</evidence>
<evidence type="ECO:0008006" key="13">
    <source>
        <dbReference type="Google" id="ProtNLM"/>
    </source>
</evidence>
<dbReference type="InterPro" id="IPR016036">
    <property type="entry name" value="Malonyl_transacylase_ACP-bd"/>
</dbReference>
<proteinExistence type="predicted"/>
<dbReference type="OrthoDB" id="329835at2759"/>
<dbReference type="Pfam" id="PF02801">
    <property type="entry name" value="Ketoacyl-synt_C"/>
    <property type="match status" value="1"/>
</dbReference>
<dbReference type="GO" id="GO:0008270">
    <property type="term" value="F:zinc ion binding"/>
    <property type="evidence" value="ECO:0007669"/>
    <property type="project" value="InterPro"/>
</dbReference>
<evidence type="ECO:0000256" key="7">
    <source>
        <dbReference type="ARBA" id="ARBA00023315"/>
    </source>
</evidence>
<dbReference type="Proteomes" id="UP000509510">
    <property type="component" value="Chromosome IV"/>
</dbReference>
<dbReference type="InterPro" id="IPR057326">
    <property type="entry name" value="KR_dom"/>
</dbReference>
<evidence type="ECO:0000256" key="8">
    <source>
        <dbReference type="PROSITE-ProRule" id="PRU01363"/>
    </source>
</evidence>
<dbReference type="SUPFAM" id="SSF51735">
    <property type="entry name" value="NAD(P)-binding Rossmann-fold domains"/>
    <property type="match status" value="2"/>
</dbReference>
<dbReference type="InterPro" id="IPR049551">
    <property type="entry name" value="PKS_DH_C"/>
</dbReference>
<dbReference type="CDD" id="cd00833">
    <property type="entry name" value="PKS"/>
    <property type="match status" value="1"/>
</dbReference>
<protein>
    <recommendedName>
        <fullName evidence="13">Carrier domain-containing protein</fullName>
    </recommendedName>
</protein>
<dbReference type="Pfam" id="PF08659">
    <property type="entry name" value="KR"/>
    <property type="match status" value="1"/>
</dbReference>
<dbReference type="InterPro" id="IPR011032">
    <property type="entry name" value="GroES-like_sf"/>
</dbReference>
<dbReference type="Gene3D" id="3.90.180.10">
    <property type="entry name" value="Medium-chain alcohol dehydrogenases, catalytic domain"/>
    <property type="match status" value="1"/>
</dbReference>
<dbReference type="InterPro" id="IPR036736">
    <property type="entry name" value="ACP-like_sf"/>
</dbReference>
<dbReference type="Pfam" id="PF00107">
    <property type="entry name" value="ADH_zinc_N"/>
    <property type="match status" value="1"/>
</dbReference>
<dbReference type="SUPFAM" id="SSF50129">
    <property type="entry name" value="GroES-like"/>
    <property type="match status" value="1"/>
</dbReference>
<feature type="active site" description="Proton donor; for dehydratase activity" evidence="8">
    <location>
        <position position="1172"/>
    </location>
</feature>
<dbReference type="PROSITE" id="PS52004">
    <property type="entry name" value="KS3_2"/>
    <property type="match status" value="1"/>
</dbReference>
<keyword evidence="12" id="KW-1185">Reference proteome</keyword>
<dbReference type="SUPFAM" id="SSF52151">
    <property type="entry name" value="FabD/lysophospholipase-like"/>
    <property type="match status" value="1"/>
</dbReference>
<dbReference type="SMART" id="SM00827">
    <property type="entry name" value="PKS_AT"/>
    <property type="match status" value="1"/>
</dbReference>
<dbReference type="GO" id="GO:1901336">
    <property type="term" value="P:lactone biosynthetic process"/>
    <property type="evidence" value="ECO:0007669"/>
    <property type="project" value="UniProtKB-ARBA"/>
</dbReference>
<dbReference type="SUPFAM" id="SSF53901">
    <property type="entry name" value="Thiolase-like"/>
    <property type="match status" value="1"/>
</dbReference>
<keyword evidence="1" id="KW-0596">Phosphopantetheine</keyword>
<dbReference type="GO" id="GO:0044550">
    <property type="term" value="P:secondary metabolite biosynthetic process"/>
    <property type="evidence" value="ECO:0007669"/>
    <property type="project" value="TreeGrafter"/>
</dbReference>
<evidence type="ECO:0000256" key="6">
    <source>
        <dbReference type="ARBA" id="ARBA00023268"/>
    </source>
</evidence>
<dbReference type="InterPro" id="IPR001227">
    <property type="entry name" value="Ac_transferase_dom_sf"/>
</dbReference>
<dbReference type="EMBL" id="CP055901">
    <property type="protein sequence ID" value="QKX60764.1"/>
    <property type="molecule type" value="Genomic_DNA"/>
</dbReference>
<dbReference type="InterPro" id="IPR013154">
    <property type="entry name" value="ADH-like_N"/>
</dbReference>
<evidence type="ECO:0000313" key="11">
    <source>
        <dbReference type="EMBL" id="QKX60764.1"/>
    </source>
</evidence>
<dbReference type="Gene3D" id="3.40.50.720">
    <property type="entry name" value="NAD(P)-binding Rossmann-like Domain"/>
    <property type="match status" value="3"/>
</dbReference>
<dbReference type="InterPro" id="IPR009081">
    <property type="entry name" value="PP-bd_ACP"/>
</dbReference>
<dbReference type="InterPro" id="IPR032821">
    <property type="entry name" value="PKS_assoc"/>
</dbReference>
<evidence type="ECO:0000256" key="4">
    <source>
        <dbReference type="ARBA" id="ARBA00022857"/>
    </source>
</evidence>
<dbReference type="InterPro" id="IPR016035">
    <property type="entry name" value="Acyl_Trfase/lysoPLipase"/>
</dbReference>
<evidence type="ECO:0000313" key="12">
    <source>
        <dbReference type="Proteomes" id="UP000509510"/>
    </source>
</evidence>
<dbReference type="InterPro" id="IPR020841">
    <property type="entry name" value="PKS_Beta-ketoAc_synthase_dom"/>
</dbReference>
<dbReference type="InterPro" id="IPR020843">
    <property type="entry name" value="ER"/>
</dbReference>
<feature type="domain" description="Ketosynthase family 3 (KS3)" evidence="9">
    <location>
        <begin position="8"/>
        <end position="431"/>
    </location>
</feature>
<evidence type="ECO:0000259" key="9">
    <source>
        <dbReference type="PROSITE" id="PS52004"/>
    </source>
</evidence>
<organism evidence="11 12">
    <name type="scientific">Talaromyces rugulosus</name>
    <name type="common">Penicillium rugulosum</name>
    <dbReference type="NCBI Taxonomy" id="121627"/>
    <lineage>
        <taxon>Eukaryota</taxon>
        <taxon>Fungi</taxon>
        <taxon>Dikarya</taxon>
        <taxon>Ascomycota</taxon>
        <taxon>Pezizomycotina</taxon>
        <taxon>Eurotiomycetes</taxon>
        <taxon>Eurotiomycetidae</taxon>
        <taxon>Eurotiales</taxon>
        <taxon>Trichocomaceae</taxon>
        <taxon>Talaromyces</taxon>
        <taxon>Talaromyces sect. Islandici</taxon>
    </lineage>
</organism>
<dbReference type="SMART" id="SM00825">
    <property type="entry name" value="PKS_KS"/>
    <property type="match status" value="1"/>
</dbReference>
<dbReference type="Gene3D" id="1.10.1200.10">
    <property type="entry name" value="ACP-like"/>
    <property type="match status" value="1"/>
</dbReference>
<dbReference type="InterPro" id="IPR018201">
    <property type="entry name" value="Ketoacyl_synth_AS"/>
</dbReference>
<dbReference type="InterPro" id="IPR014031">
    <property type="entry name" value="Ketoacyl_synth_C"/>
</dbReference>
<evidence type="ECO:0000256" key="2">
    <source>
        <dbReference type="ARBA" id="ARBA00022553"/>
    </source>
</evidence>
<keyword evidence="5" id="KW-0560">Oxidoreductase</keyword>
<dbReference type="InterPro" id="IPR002364">
    <property type="entry name" value="Quin_OxRdtase/zeta-crystal_CS"/>
</dbReference>
<dbReference type="Pfam" id="PF16197">
    <property type="entry name" value="KAsynt_C_assoc"/>
    <property type="match status" value="1"/>
</dbReference>
<dbReference type="InterPro" id="IPR049900">
    <property type="entry name" value="PKS_mFAS_DH"/>
</dbReference>
<dbReference type="GeneID" id="55995400"/>
<dbReference type="Gene3D" id="3.10.129.110">
    <property type="entry name" value="Polyketide synthase dehydratase"/>
    <property type="match status" value="1"/>
</dbReference>
<keyword evidence="2" id="KW-0597">Phosphoprotein</keyword>
<dbReference type="GO" id="GO:0016491">
    <property type="term" value="F:oxidoreductase activity"/>
    <property type="evidence" value="ECO:0007669"/>
    <property type="project" value="UniProtKB-KW"/>
</dbReference>
<dbReference type="FunFam" id="3.40.50.720:FF:000209">
    <property type="entry name" value="Polyketide synthase Pks12"/>
    <property type="match status" value="1"/>
</dbReference>
<dbReference type="InterPro" id="IPR049552">
    <property type="entry name" value="PKS_DH_N"/>
</dbReference>
<name>A0A7H8R300_TALRU</name>
<dbReference type="SMART" id="SM00829">
    <property type="entry name" value="PKS_ER"/>
    <property type="match status" value="1"/>
</dbReference>
<dbReference type="Pfam" id="PF21089">
    <property type="entry name" value="PKS_DH_N"/>
    <property type="match status" value="1"/>
</dbReference>
<feature type="region of interest" description="N-terminal hotdog fold" evidence="8">
    <location>
        <begin position="948"/>
        <end position="1086"/>
    </location>
</feature>
<keyword evidence="6" id="KW-0511">Multifunctional enzyme</keyword>
<dbReference type="GO" id="GO:0004312">
    <property type="term" value="F:fatty acid synthase activity"/>
    <property type="evidence" value="ECO:0007669"/>
    <property type="project" value="TreeGrafter"/>
</dbReference>
<dbReference type="Pfam" id="PF00550">
    <property type="entry name" value="PP-binding"/>
    <property type="match status" value="1"/>
</dbReference>
<gene>
    <name evidence="11" type="ORF">TRUGW13939_07910</name>
</gene>
<dbReference type="Pfam" id="PF08240">
    <property type="entry name" value="ADH_N"/>
    <property type="match status" value="1"/>
</dbReference>
<dbReference type="Pfam" id="PF00698">
    <property type="entry name" value="Acyl_transf_1"/>
    <property type="match status" value="1"/>
</dbReference>
<dbReference type="InterPro" id="IPR013149">
    <property type="entry name" value="ADH-like_C"/>
</dbReference>
<dbReference type="Pfam" id="PF14765">
    <property type="entry name" value="PS-DH"/>
    <property type="match status" value="1"/>
</dbReference>
<dbReference type="InterPro" id="IPR016039">
    <property type="entry name" value="Thiolase-like"/>
</dbReference>
<keyword evidence="4" id="KW-0521">NADP</keyword>
<dbReference type="PANTHER" id="PTHR43775">
    <property type="entry name" value="FATTY ACID SYNTHASE"/>
    <property type="match status" value="1"/>
</dbReference>
<dbReference type="PROSITE" id="PS01162">
    <property type="entry name" value="QOR_ZETA_CRYSTAL"/>
    <property type="match status" value="1"/>
</dbReference>
<dbReference type="InterPro" id="IPR020807">
    <property type="entry name" value="PKS_DH"/>
</dbReference>
<dbReference type="Gene3D" id="3.40.47.10">
    <property type="match status" value="1"/>
</dbReference>
<keyword evidence="3" id="KW-0808">Transferase</keyword>
<dbReference type="InterPro" id="IPR042104">
    <property type="entry name" value="PKS_dehydratase_sf"/>
</dbReference>
<dbReference type="InterPro" id="IPR050091">
    <property type="entry name" value="PKS_NRPS_Biosynth_Enz"/>
</dbReference>
<feature type="active site" description="Proton acceptor; for dehydratase activity" evidence="8">
    <location>
        <position position="980"/>
    </location>
</feature>
<dbReference type="PROSITE" id="PS00606">
    <property type="entry name" value="KS3_1"/>
    <property type="match status" value="1"/>
</dbReference>